<dbReference type="AlphaFoldDB" id="A0A2P9AS22"/>
<protein>
    <submittedName>
        <fullName evidence="1">Uncharacterized protein</fullName>
    </submittedName>
</protein>
<gene>
    <name evidence="1" type="ORF">BQ8482_380070</name>
</gene>
<proteinExistence type="predicted"/>
<accession>A0A2P9AS22</accession>
<name>A0A2P9AS22_9HYPH</name>
<evidence type="ECO:0000313" key="1">
    <source>
        <dbReference type="EMBL" id="SJM33887.1"/>
    </source>
</evidence>
<dbReference type="Proteomes" id="UP000245698">
    <property type="component" value="Unassembled WGS sequence"/>
</dbReference>
<keyword evidence="2" id="KW-1185">Reference proteome</keyword>
<evidence type="ECO:0000313" key="2">
    <source>
        <dbReference type="Proteomes" id="UP000245698"/>
    </source>
</evidence>
<reference evidence="2" key="1">
    <citation type="submission" date="2016-12" db="EMBL/GenBank/DDBJ databases">
        <authorList>
            <person name="Brunel B."/>
        </authorList>
    </citation>
    <scope>NUCLEOTIDE SEQUENCE [LARGE SCALE GENOMIC DNA]</scope>
</reference>
<sequence length="79" mass="8862">MNAKEGKRAIDVEAPATFKISPNRFPSVDIGENIFYKRHIERFRRPVAYSRFAHLVACSLSSRIGSVERIIARIATSAA</sequence>
<dbReference type="EMBL" id="FUIG01000046">
    <property type="protein sequence ID" value="SJM33887.1"/>
    <property type="molecule type" value="Genomic_DNA"/>
</dbReference>
<organism evidence="1 2">
    <name type="scientific">Mesorhizobium delmotii</name>
    <dbReference type="NCBI Taxonomy" id="1631247"/>
    <lineage>
        <taxon>Bacteria</taxon>
        <taxon>Pseudomonadati</taxon>
        <taxon>Pseudomonadota</taxon>
        <taxon>Alphaproteobacteria</taxon>
        <taxon>Hyphomicrobiales</taxon>
        <taxon>Phyllobacteriaceae</taxon>
        <taxon>Mesorhizobium</taxon>
    </lineage>
</organism>